<organism evidence="1">
    <name type="scientific">Spongospora subterranea</name>
    <dbReference type="NCBI Taxonomy" id="70186"/>
    <lineage>
        <taxon>Eukaryota</taxon>
        <taxon>Sar</taxon>
        <taxon>Rhizaria</taxon>
        <taxon>Endomyxa</taxon>
        <taxon>Phytomyxea</taxon>
        <taxon>Plasmodiophorida</taxon>
        <taxon>Plasmodiophoridae</taxon>
        <taxon>Spongospora</taxon>
    </lineage>
</organism>
<dbReference type="AlphaFoldDB" id="A0A0H5R0S7"/>
<protein>
    <recommendedName>
        <fullName evidence="2">LisH domain-containing protein</fullName>
    </recommendedName>
</protein>
<proteinExistence type="predicted"/>
<evidence type="ECO:0008006" key="2">
    <source>
        <dbReference type="Google" id="ProtNLM"/>
    </source>
</evidence>
<dbReference type="EMBL" id="HACM01000952">
    <property type="protein sequence ID" value="CRZ01394.1"/>
    <property type="molecule type" value="Transcribed_RNA"/>
</dbReference>
<sequence length="182" mass="20799">MVEPNGPALKLPNSMTRCQVQQMVMFLAKNGFHEARHSLERESRVSFDQDYFRSLIETQQLDQLLIADQYFSCIVSMNCRPSLVLAYQIRVHIYLLHLQSGAISVAKKFLKNVVVNTIKFHDVLFSTNSVDAIDSLTSCTPKDAAKLIPFHFDMLKELCRRTMSALIEPSDEEFGQRNAIRS</sequence>
<accession>A0A0H5R0S7</accession>
<evidence type="ECO:0000313" key="1">
    <source>
        <dbReference type="EMBL" id="CRZ01394.1"/>
    </source>
</evidence>
<name>A0A0H5R0S7_9EUKA</name>
<reference evidence="1" key="1">
    <citation type="submission" date="2015-04" db="EMBL/GenBank/DDBJ databases">
        <title>The genome sequence of the plant pathogenic Rhizarian Plasmodiophora brassicae reveals insights in its biotrophic life cycle and the origin of chitin synthesis.</title>
        <authorList>
            <person name="Schwelm A."/>
            <person name="Fogelqvist J."/>
            <person name="Knaust A."/>
            <person name="Julke S."/>
            <person name="Lilja T."/>
            <person name="Dhandapani V."/>
            <person name="Bonilla-Rosso G."/>
            <person name="Karlsson M."/>
            <person name="Shevchenko A."/>
            <person name="Choi S.R."/>
            <person name="Kim H.G."/>
            <person name="Park J.Y."/>
            <person name="Lim Y.P."/>
            <person name="Ludwig-Muller J."/>
            <person name="Dixelius C."/>
        </authorList>
    </citation>
    <scope>NUCLEOTIDE SEQUENCE</scope>
    <source>
        <tissue evidence="1">Potato root galls</tissue>
    </source>
</reference>